<evidence type="ECO:0000313" key="5">
    <source>
        <dbReference type="EMBL" id="QHQ60649.1"/>
    </source>
</evidence>
<dbReference type="EMBL" id="CP048000">
    <property type="protein sequence ID" value="QHQ60649.1"/>
    <property type="molecule type" value="Genomic_DNA"/>
</dbReference>
<dbReference type="InterPro" id="IPR000182">
    <property type="entry name" value="GNAT_dom"/>
</dbReference>
<dbReference type="Gene3D" id="3.40.630.30">
    <property type="match status" value="1"/>
</dbReference>
<keyword evidence="2" id="KW-0012">Acyltransferase</keyword>
<reference evidence="5 6" key="1">
    <citation type="submission" date="2020-01" db="EMBL/GenBank/DDBJ databases">
        <title>Genome analysis of Anaerocolumna sp. CBA3638.</title>
        <authorList>
            <person name="Kim J."/>
            <person name="Roh S.W."/>
        </authorList>
    </citation>
    <scope>NUCLEOTIDE SEQUENCE [LARGE SCALE GENOMIC DNA]</scope>
    <source>
        <strain evidence="5 6">CBA3638</strain>
    </source>
</reference>
<organism evidence="5 6">
    <name type="scientific">Anaerocolumna sedimenticola</name>
    <dbReference type="NCBI Taxonomy" id="2696063"/>
    <lineage>
        <taxon>Bacteria</taxon>
        <taxon>Bacillati</taxon>
        <taxon>Bacillota</taxon>
        <taxon>Clostridia</taxon>
        <taxon>Lachnospirales</taxon>
        <taxon>Lachnospiraceae</taxon>
        <taxon>Anaerocolumna</taxon>
    </lineage>
</organism>
<evidence type="ECO:0000256" key="1">
    <source>
        <dbReference type="ARBA" id="ARBA00022679"/>
    </source>
</evidence>
<keyword evidence="1 5" id="KW-0808">Transferase</keyword>
<dbReference type="PANTHER" id="PTHR43792:SF8">
    <property type="entry name" value="[RIBOSOMAL PROTEIN US5]-ALANINE N-ACETYLTRANSFERASE"/>
    <property type="match status" value="1"/>
</dbReference>
<evidence type="ECO:0000313" key="6">
    <source>
        <dbReference type="Proteomes" id="UP000464314"/>
    </source>
</evidence>
<dbReference type="InterPro" id="IPR051531">
    <property type="entry name" value="N-acetyltransferase"/>
</dbReference>
<dbReference type="AlphaFoldDB" id="A0A6P1TKJ2"/>
<feature type="domain" description="N-acetyltransferase" evidence="4">
    <location>
        <begin position="13"/>
        <end position="127"/>
    </location>
</feature>
<dbReference type="KEGG" id="anr:Ana3638_07595"/>
<gene>
    <name evidence="5" type="ORF">Ana3638_07595</name>
</gene>
<keyword evidence="6" id="KW-1185">Reference proteome</keyword>
<accession>A0A6P1TKJ2</accession>
<protein>
    <submittedName>
        <fullName evidence="5">GNAT family N-acetyltransferase</fullName>
    </submittedName>
</protein>
<dbReference type="Proteomes" id="UP000464314">
    <property type="component" value="Chromosome"/>
</dbReference>
<comment type="similarity">
    <text evidence="3">Belongs to the acetyltransferase family. RimJ subfamily.</text>
</comment>
<dbReference type="InterPro" id="IPR016181">
    <property type="entry name" value="Acyl_CoA_acyltransferase"/>
</dbReference>
<evidence type="ECO:0000259" key="4">
    <source>
        <dbReference type="Pfam" id="PF13302"/>
    </source>
</evidence>
<dbReference type="RefSeq" id="WP_161837483.1">
    <property type="nucleotide sequence ID" value="NZ_CP048000.1"/>
</dbReference>
<name>A0A6P1TKJ2_9FIRM</name>
<dbReference type="PANTHER" id="PTHR43792">
    <property type="entry name" value="GNAT FAMILY, PUTATIVE (AFU_ORTHOLOGUE AFUA_3G00765)-RELATED-RELATED"/>
    <property type="match status" value="1"/>
</dbReference>
<dbReference type="SUPFAM" id="SSF55729">
    <property type="entry name" value="Acyl-CoA N-acyltransferases (Nat)"/>
    <property type="match status" value="1"/>
</dbReference>
<sequence length="138" mass="16630">MLAIKNMQIETERLIIRPYREEDLMECFQLMQNKELFRYLDMDVMPLDEYKNLFYWLIDSYNTGYNEDFKYSFNITLKENGTHIGWCGVGGINYDHNQKEIYYLIGRQHWGNGYAKEAVRALLDYCSVKPIRVDRPFQ</sequence>
<proteinExistence type="inferred from homology"/>
<evidence type="ECO:0000256" key="3">
    <source>
        <dbReference type="ARBA" id="ARBA00038502"/>
    </source>
</evidence>
<dbReference type="Pfam" id="PF13302">
    <property type="entry name" value="Acetyltransf_3"/>
    <property type="match status" value="1"/>
</dbReference>
<dbReference type="GO" id="GO:0016747">
    <property type="term" value="F:acyltransferase activity, transferring groups other than amino-acyl groups"/>
    <property type="evidence" value="ECO:0007669"/>
    <property type="project" value="InterPro"/>
</dbReference>
<evidence type="ECO:0000256" key="2">
    <source>
        <dbReference type="ARBA" id="ARBA00023315"/>
    </source>
</evidence>